<dbReference type="EMBL" id="BIFS01000002">
    <property type="protein sequence ID" value="GCE23572.1"/>
    <property type="molecule type" value="Genomic_DNA"/>
</dbReference>
<sequence>MFLFIGLGIYRMYESIVYGWFVYVYDKGCIIQKRKEAAQLFSWNEIEAIWLVFARGRRSSSSMSENCTIQREDGYKVMLTRHGGDLNKVTTVINEHLCERLLPQLLAQYETGQRVLFGPCGVHQEGLTLGEKDDKWLSWSHFARFEIKETFLLIYEQEQKLPWASLPTVALPNLLVLIALVDLVRNNSSNKFSDREIDNRKNQANNRTIDAMLPPIDLACGIALLLQNFQDTLPNASFDPQ</sequence>
<comment type="caution">
    <text evidence="1">The sequence shown here is derived from an EMBL/GenBank/DDBJ whole genome shotgun (WGS) entry which is preliminary data.</text>
</comment>
<proteinExistence type="predicted"/>
<dbReference type="Pfam" id="PF20226">
    <property type="entry name" value="DUF6585"/>
    <property type="match status" value="1"/>
</dbReference>
<name>A0A402AWQ6_9CHLR</name>
<dbReference type="InterPro" id="IPR046492">
    <property type="entry name" value="DUF6585"/>
</dbReference>
<evidence type="ECO:0000313" key="1">
    <source>
        <dbReference type="EMBL" id="GCE23572.1"/>
    </source>
</evidence>
<gene>
    <name evidence="1" type="ORF">KDK_73720</name>
</gene>
<organism evidence="1 2">
    <name type="scientific">Dictyobacter kobayashii</name>
    <dbReference type="NCBI Taxonomy" id="2014872"/>
    <lineage>
        <taxon>Bacteria</taxon>
        <taxon>Bacillati</taxon>
        <taxon>Chloroflexota</taxon>
        <taxon>Ktedonobacteria</taxon>
        <taxon>Ktedonobacterales</taxon>
        <taxon>Dictyobacteraceae</taxon>
        <taxon>Dictyobacter</taxon>
    </lineage>
</organism>
<keyword evidence="2" id="KW-1185">Reference proteome</keyword>
<evidence type="ECO:0000313" key="2">
    <source>
        <dbReference type="Proteomes" id="UP000287188"/>
    </source>
</evidence>
<reference evidence="2" key="1">
    <citation type="submission" date="2018-12" db="EMBL/GenBank/DDBJ databases">
        <title>Tengunoibacter tsumagoiensis gen. nov., sp. nov., Dictyobacter kobayashii sp. nov., D. alpinus sp. nov., and D. joshuensis sp. nov. and description of Dictyobacteraceae fam. nov. within the order Ktedonobacterales isolated from Tengu-no-mugimeshi.</title>
        <authorList>
            <person name="Wang C.M."/>
            <person name="Zheng Y."/>
            <person name="Sakai Y."/>
            <person name="Toyoda A."/>
            <person name="Minakuchi Y."/>
            <person name="Abe K."/>
            <person name="Yokota A."/>
            <person name="Yabe S."/>
        </authorList>
    </citation>
    <scope>NUCLEOTIDE SEQUENCE [LARGE SCALE GENOMIC DNA]</scope>
    <source>
        <strain evidence="2">Uno11</strain>
    </source>
</reference>
<accession>A0A402AWQ6</accession>
<protein>
    <submittedName>
        <fullName evidence="1">Uncharacterized protein</fullName>
    </submittedName>
</protein>
<dbReference type="AlphaFoldDB" id="A0A402AWQ6"/>
<dbReference type="Proteomes" id="UP000287188">
    <property type="component" value="Unassembled WGS sequence"/>
</dbReference>